<accession>A0A1H7IY34</accession>
<dbReference type="InterPro" id="IPR013538">
    <property type="entry name" value="ASHA1/2-like_C"/>
</dbReference>
<keyword evidence="5" id="KW-1185">Reference proteome</keyword>
<comment type="similarity">
    <text evidence="1">Belongs to the AHA1 family.</text>
</comment>
<evidence type="ECO:0000313" key="5">
    <source>
        <dbReference type="Proteomes" id="UP000198953"/>
    </source>
</evidence>
<dbReference type="PANTHER" id="PTHR33990:SF4">
    <property type="entry name" value="PHNB-LIKE DOMAIN-CONTAINING PROTEIN"/>
    <property type="match status" value="1"/>
</dbReference>
<keyword evidence="4" id="KW-0489">Methyltransferase</keyword>
<dbReference type="InterPro" id="IPR029068">
    <property type="entry name" value="Glyas_Bleomycin-R_OHBP_Dase"/>
</dbReference>
<keyword evidence="4" id="KW-0830">Ubiquinone</keyword>
<dbReference type="Proteomes" id="UP000198953">
    <property type="component" value="Unassembled WGS sequence"/>
</dbReference>
<dbReference type="GO" id="GO:0008168">
    <property type="term" value="F:methyltransferase activity"/>
    <property type="evidence" value="ECO:0007669"/>
    <property type="project" value="UniProtKB-KW"/>
</dbReference>
<dbReference type="InterPro" id="IPR023393">
    <property type="entry name" value="START-like_dom_sf"/>
</dbReference>
<evidence type="ECO:0000259" key="3">
    <source>
        <dbReference type="Pfam" id="PF08327"/>
    </source>
</evidence>
<feature type="domain" description="Activator of Hsp90 ATPase homologue 1/2-like C-terminal" evidence="3">
    <location>
        <begin position="26"/>
        <end position="136"/>
    </location>
</feature>
<dbReference type="Gene3D" id="3.30.720.100">
    <property type="match status" value="1"/>
</dbReference>
<evidence type="ECO:0000313" key="4">
    <source>
        <dbReference type="EMBL" id="SEK66872.1"/>
    </source>
</evidence>
<dbReference type="Pfam" id="PF06983">
    <property type="entry name" value="3-dmu-9_3-mt"/>
    <property type="match status" value="1"/>
</dbReference>
<dbReference type="Pfam" id="PF08327">
    <property type="entry name" value="AHSA1"/>
    <property type="match status" value="1"/>
</dbReference>
<dbReference type="SUPFAM" id="SSF55961">
    <property type="entry name" value="Bet v1-like"/>
    <property type="match status" value="1"/>
</dbReference>
<dbReference type="CDD" id="cd06588">
    <property type="entry name" value="PhnB_like"/>
    <property type="match status" value="1"/>
</dbReference>
<dbReference type="SUPFAM" id="SSF54593">
    <property type="entry name" value="Glyoxalase/Bleomycin resistance protein/Dihydroxybiphenyl dioxygenase"/>
    <property type="match status" value="1"/>
</dbReference>
<dbReference type="CDD" id="cd08899">
    <property type="entry name" value="SRPBCC_CalC_Aha1-like_6"/>
    <property type="match status" value="1"/>
</dbReference>
<feature type="domain" description="PhnB-like" evidence="2">
    <location>
        <begin position="210"/>
        <end position="331"/>
    </location>
</feature>
<dbReference type="InterPro" id="IPR028973">
    <property type="entry name" value="PhnB-like"/>
</dbReference>
<organism evidence="4 5">
    <name type="scientific">Nonomuraea pusilla</name>
    <dbReference type="NCBI Taxonomy" id="46177"/>
    <lineage>
        <taxon>Bacteria</taxon>
        <taxon>Bacillati</taxon>
        <taxon>Actinomycetota</taxon>
        <taxon>Actinomycetes</taxon>
        <taxon>Streptosporangiales</taxon>
        <taxon>Streptosporangiaceae</taxon>
        <taxon>Nonomuraea</taxon>
    </lineage>
</organism>
<name>A0A1H7IY34_9ACTN</name>
<dbReference type="Gene3D" id="3.30.530.20">
    <property type="match status" value="1"/>
</dbReference>
<dbReference type="STRING" id="46177.SAMN05660976_00955"/>
<evidence type="ECO:0000259" key="2">
    <source>
        <dbReference type="Pfam" id="PF06983"/>
    </source>
</evidence>
<protein>
    <submittedName>
        <fullName evidence="4">Glyoxalase superfamily enzyme, possibly 3-demethylubiquinone-9 3-methyltransferase</fullName>
    </submittedName>
</protein>
<dbReference type="PANTHER" id="PTHR33990">
    <property type="entry name" value="PROTEIN YJDN-RELATED"/>
    <property type="match status" value="1"/>
</dbReference>
<proteinExistence type="inferred from homology"/>
<dbReference type="EMBL" id="FOBF01000002">
    <property type="protein sequence ID" value="SEK66872.1"/>
    <property type="molecule type" value="Genomic_DNA"/>
</dbReference>
<dbReference type="AlphaFoldDB" id="A0A1H7IY34"/>
<sequence length="333" mass="36368">MDLIDEIHRAVERGEPTAVVLRRRYDAPLEDVWDACTDPERVGRWLAPVSGDLRPGGTYQLQGNAGGRILVCRPPGLLKVSWVAGETHGHGHSEVEVRLSAEDGGTLFELRHSMTVPPELWDGYGPGAVGVGWDLALLGLHLHLTGGPLPGPGERETWHLTPEGRDYITRSSRAWDEASRAAGTPAGQASAAARRTTSFYLGEQETTMAEKITPFLMFQNGDAEEAMTFYVSLFTDGKVLDVTRTDDGKIRHATFALAGQEIMCIDSEIQHGFTFTPSMSLYVTCADEDEIDRLYAALVEGGGALMPLGSYGFSTKFGWVNDRFGVSWQLTLP</sequence>
<gene>
    <name evidence="4" type="ORF">SAMN05660976_00955</name>
</gene>
<dbReference type="Gene3D" id="3.30.720.110">
    <property type="match status" value="1"/>
</dbReference>
<dbReference type="RefSeq" id="WP_063791952.1">
    <property type="nucleotide sequence ID" value="NZ_BBZG01000001.1"/>
</dbReference>
<evidence type="ECO:0000256" key="1">
    <source>
        <dbReference type="ARBA" id="ARBA00006817"/>
    </source>
</evidence>
<reference evidence="4 5" key="1">
    <citation type="submission" date="2016-10" db="EMBL/GenBank/DDBJ databases">
        <authorList>
            <person name="de Groot N.N."/>
        </authorList>
    </citation>
    <scope>NUCLEOTIDE SEQUENCE [LARGE SCALE GENOMIC DNA]</scope>
    <source>
        <strain evidence="4 5">DSM 43357</strain>
    </source>
</reference>
<dbReference type="GO" id="GO:0032259">
    <property type="term" value="P:methylation"/>
    <property type="evidence" value="ECO:0007669"/>
    <property type="project" value="UniProtKB-KW"/>
</dbReference>
<keyword evidence="4" id="KW-0808">Transferase</keyword>